<feature type="transmembrane region" description="Helical" evidence="1">
    <location>
        <begin position="7"/>
        <end position="25"/>
    </location>
</feature>
<protein>
    <submittedName>
        <fullName evidence="2">Uncharacterized protein</fullName>
    </submittedName>
</protein>
<feature type="transmembrane region" description="Helical" evidence="1">
    <location>
        <begin position="57"/>
        <end position="79"/>
    </location>
</feature>
<dbReference type="OrthoDB" id="2454425at2"/>
<dbReference type="AlphaFoldDB" id="A0A4S3PKJ4"/>
<dbReference type="Proteomes" id="UP000306477">
    <property type="component" value="Unassembled WGS sequence"/>
</dbReference>
<dbReference type="EMBL" id="SLUB01000102">
    <property type="protein sequence ID" value="THE09132.1"/>
    <property type="molecule type" value="Genomic_DNA"/>
</dbReference>
<reference evidence="2 3" key="1">
    <citation type="journal article" date="2019" name="Indoor Air">
        <title>Impacts of indoor surface finishes on bacterial viability.</title>
        <authorList>
            <person name="Hu J."/>
            <person name="Maamar S.B."/>
            <person name="Glawe A.J."/>
            <person name="Gottel N."/>
            <person name="Gilbert J.A."/>
            <person name="Hartmann E.M."/>
        </authorList>
    </citation>
    <scope>NUCLEOTIDE SEQUENCE [LARGE SCALE GENOMIC DNA]</scope>
    <source>
        <strain evidence="2 3">AF060A6</strain>
    </source>
</reference>
<comment type="caution">
    <text evidence="2">The sequence shown here is derived from an EMBL/GenBank/DDBJ whole genome shotgun (WGS) entry which is preliminary data.</text>
</comment>
<keyword evidence="1" id="KW-0472">Membrane</keyword>
<keyword evidence="1" id="KW-0812">Transmembrane</keyword>
<evidence type="ECO:0000313" key="2">
    <source>
        <dbReference type="EMBL" id="THE09132.1"/>
    </source>
</evidence>
<keyword evidence="3" id="KW-1185">Reference proteome</keyword>
<proteinExistence type="predicted"/>
<evidence type="ECO:0000313" key="3">
    <source>
        <dbReference type="Proteomes" id="UP000306477"/>
    </source>
</evidence>
<evidence type="ECO:0000256" key="1">
    <source>
        <dbReference type="SAM" id="Phobius"/>
    </source>
</evidence>
<name>A0A4S3PKJ4_9BACI</name>
<gene>
    <name evidence="2" type="ORF">E1I69_23590</name>
</gene>
<dbReference type="RefSeq" id="WP_136381952.1">
    <property type="nucleotide sequence ID" value="NZ_SLUB01000102.1"/>
</dbReference>
<organism evidence="2 3">
    <name type="scientific">Bacillus timonensis</name>
    <dbReference type="NCBI Taxonomy" id="1033734"/>
    <lineage>
        <taxon>Bacteria</taxon>
        <taxon>Bacillati</taxon>
        <taxon>Bacillota</taxon>
        <taxon>Bacilli</taxon>
        <taxon>Bacillales</taxon>
        <taxon>Bacillaceae</taxon>
        <taxon>Bacillus</taxon>
    </lineage>
</organism>
<sequence length="88" mass="9946">MTKLIRMFTLIVFVTLTISLFLKGLELWALGTDVDGNGIGVDFLGLEIIDRVPERIIPIYSIGFFIASFLTLLITFILAPKTYFKRFG</sequence>
<accession>A0A4S3PKJ4</accession>
<keyword evidence="1" id="KW-1133">Transmembrane helix</keyword>